<feature type="binding site" evidence="1">
    <location>
        <position position="80"/>
    </location>
    <ligand>
        <name>Mg(2+)</name>
        <dbReference type="ChEBI" id="CHEBI:18420"/>
        <label>3</label>
    </ligand>
</feature>
<feature type="binding site" evidence="1">
    <location>
        <position position="221"/>
    </location>
    <ligand>
        <name>Mg(2+)</name>
        <dbReference type="ChEBI" id="CHEBI:18420"/>
        <label>3</label>
    </ligand>
</feature>
<dbReference type="Gene3D" id="3.30.1330.10">
    <property type="entry name" value="PurM-like, N-terminal domain"/>
    <property type="match status" value="1"/>
</dbReference>
<reference evidence="4 5" key="1">
    <citation type="submission" date="2017-06" db="EMBL/GenBank/DDBJ databases">
        <authorList>
            <person name="Kim H.J."/>
            <person name="Triplett B.A."/>
        </authorList>
    </citation>
    <scope>NUCLEOTIDE SEQUENCE [LARGE SCALE GENOMIC DNA]</scope>
    <source>
        <strain evidence="4 5">DSM 8800</strain>
    </source>
</reference>
<dbReference type="EMBL" id="FZNQ01000003">
    <property type="protein sequence ID" value="SNR34472.1"/>
    <property type="molecule type" value="Genomic_DNA"/>
</dbReference>
<feature type="binding site" evidence="1">
    <location>
        <begin position="127"/>
        <end position="128"/>
    </location>
    <ligand>
        <name>ATP</name>
        <dbReference type="ChEBI" id="CHEBI:30616"/>
    </ligand>
</feature>
<feature type="binding site" evidence="1">
    <location>
        <position position="34"/>
    </location>
    <ligand>
        <name>Mg(2+)</name>
        <dbReference type="ChEBI" id="CHEBI:18420"/>
        <label>4</label>
    </ligand>
</feature>
<evidence type="ECO:0000313" key="5">
    <source>
        <dbReference type="Proteomes" id="UP000198397"/>
    </source>
</evidence>
<dbReference type="Proteomes" id="UP000198397">
    <property type="component" value="Unassembled WGS sequence"/>
</dbReference>
<proteinExistence type="inferred from homology"/>
<keyword evidence="1" id="KW-0808">Transferase</keyword>
<feature type="binding site" evidence="1">
    <location>
        <position position="50"/>
    </location>
    <ligand>
        <name>Mg(2+)</name>
        <dbReference type="ChEBI" id="CHEBI:18420"/>
        <label>2</label>
    </ligand>
</feature>
<feature type="binding site" evidence="1">
    <location>
        <position position="50"/>
    </location>
    <ligand>
        <name>Mg(2+)</name>
        <dbReference type="ChEBI" id="CHEBI:18420"/>
        <label>1</label>
    </ligand>
</feature>
<dbReference type="Pfam" id="PF00586">
    <property type="entry name" value="AIRS"/>
    <property type="match status" value="1"/>
</dbReference>
<dbReference type="InterPro" id="IPR036676">
    <property type="entry name" value="PurM-like_C_sf"/>
</dbReference>
<dbReference type="PANTHER" id="PTHR30270:SF0">
    <property type="entry name" value="THIAMINE-MONOPHOSPHATE KINASE"/>
    <property type="match status" value="1"/>
</dbReference>
<dbReference type="PANTHER" id="PTHR30270">
    <property type="entry name" value="THIAMINE-MONOPHOSPHATE KINASE"/>
    <property type="match status" value="1"/>
</dbReference>
<keyword evidence="1" id="KW-0460">Magnesium</keyword>
<feature type="binding site" evidence="1">
    <location>
        <position position="34"/>
    </location>
    <ligand>
        <name>Mg(2+)</name>
        <dbReference type="ChEBI" id="CHEBI:18420"/>
        <label>3</label>
    </ligand>
</feature>
<feature type="binding site" evidence="1">
    <location>
        <position position="80"/>
    </location>
    <ligand>
        <name>Mg(2+)</name>
        <dbReference type="ChEBI" id="CHEBI:18420"/>
        <label>4</label>
    </ligand>
</feature>
<dbReference type="EC" id="2.7.4.16" evidence="1"/>
<feature type="domain" description="PurM-like C-terminal" evidence="3">
    <location>
        <begin position="158"/>
        <end position="312"/>
    </location>
</feature>
<dbReference type="GO" id="GO:0009228">
    <property type="term" value="P:thiamine biosynthetic process"/>
    <property type="evidence" value="ECO:0007669"/>
    <property type="project" value="UniProtKB-KW"/>
</dbReference>
<evidence type="ECO:0000313" key="4">
    <source>
        <dbReference type="EMBL" id="SNR34472.1"/>
    </source>
</evidence>
<feature type="binding site" evidence="1">
    <location>
        <position position="224"/>
    </location>
    <ligand>
        <name>Mg(2+)</name>
        <dbReference type="ChEBI" id="CHEBI:18420"/>
        <label>5</label>
    </ligand>
</feature>
<comment type="similarity">
    <text evidence="1">Belongs to the thiamine-monophosphate kinase family.</text>
</comment>
<dbReference type="InterPro" id="IPR036921">
    <property type="entry name" value="PurM-like_N_sf"/>
</dbReference>
<dbReference type="UniPathway" id="UPA00060">
    <property type="reaction ID" value="UER00142"/>
</dbReference>
<organism evidence="4 5">
    <name type="scientific">Halorubrum vacuolatum</name>
    <name type="common">Natronobacterium vacuolatum</name>
    <dbReference type="NCBI Taxonomy" id="63740"/>
    <lineage>
        <taxon>Archaea</taxon>
        <taxon>Methanobacteriati</taxon>
        <taxon>Methanobacteriota</taxon>
        <taxon>Stenosarchaea group</taxon>
        <taxon>Halobacteria</taxon>
        <taxon>Halobacteriales</taxon>
        <taxon>Haloferacaceae</taxon>
        <taxon>Halorubrum</taxon>
    </lineage>
</organism>
<comment type="function">
    <text evidence="1">Catalyzes the ATP-dependent phosphorylation of thiamine-monophosphate (TMP) to form thiamine-pyrophosphate (TPP), the active form of vitamin B1.</text>
</comment>
<comment type="caution">
    <text evidence="1">Lacks conserved residue(s) required for the propagation of feature annotation.</text>
</comment>
<feature type="binding site" evidence="1">
    <location>
        <position position="48"/>
    </location>
    <ligand>
        <name>Mg(2+)</name>
        <dbReference type="ChEBI" id="CHEBI:18420"/>
        <label>4</label>
    </ligand>
</feature>
<dbReference type="HAMAP" id="MF_02128">
    <property type="entry name" value="TMP_kinase"/>
    <property type="match status" value="1"/>
</dbReference>
<evidence type="ECO:0000259" key="2">
    <source>
        <dbReference type="Pfam" id="PF00586"/>
    </source>
</evidence>
<feature type="binding site" evidence="1">
    <location>
        <position position="128"/>
    </location>
    <ligand>
        <name>Mg(2+)</name>
        <dbReference type="ChEBI" id="CHEBI:18420"/>
        <label>1</label>
    </ligand>
</feature>
<dbReference type="SUPFAM" id="SSF55326">
    <property type="entry name" value="PurM N-terminal domain-like"/>
    <property type="match status" value="1"/>
</dbReference>
<feature type="binding site" evidence="1">
    <location>
        <position position="154"/>
    </location>
    <ligand>
        <name>ATP</name>
        <dbReference type="ChEBI" id="CHEBI:30616"/>
    </ligand>
</feature>
<keyword evidence="5" id="KW-1185">Reference proteome</keyword>
<keyword evidence="1" id="KW-0479">Metal-binding</keyword>
<evidence type="ECO:0000256" key="1">
    <source>
        <dbReference type="HAMAP-Rule" id="MF_02128"/>
    </source>
</evidence>
<comment type="catalytic activity">
    <reaction evidence="1">
        <text>thiamine phosphate + ATP = thiamine diphosphate + ADP</text>
        <dbReference type="Rhea" id="RHEA:15913"/>
        <dbReference type="ChEBI" id="CHEBI:30616"/>
        <dbReference type="ChEBI" id="CHEBI:37575"/>
        <dbReference type="ChEBI" id="CHEBI:58937"/>
        <dbReference type="ChEBI" id="CHEBI:456216"/>
        <dbReference type="EC" id="2.7.4.16"/>
    </reaction>
</comment>
<keyword evidence="1" id="KW-0067">ATP-binding</keyword>
<dbReference type="Gene3D" id="3.90.650.10">
    <property type="entry name" value="PurM-like C-terminal domain"/>
    <property type="match status" value="1"/>
</dbReference>
<sequence length="358" mass="39674">MRVLNDVGEYGMHEYMSEIAHSGEDVVVPMGEDDCSVVKIDGTYLIQSCDAISSKPLTSKYGKRNPKGVANYLVQANLSDILSSGAIPQGIHTLFEFPSSYSYDKYKEFVKGFSEITNHYNISWLGGDLKETEGTRLAAMIQGTVSNKEQIRTRAGAEVGDVIIVTRNIGTINAATFFIDKYDSISKKDEEYLYEKTKMPEAPYEESIYMTKNNIGNGGLDITDGLGMDLKKLADKSDVGLRIKESKIPMDDQVVKIINQYTEYHPSAFAFTLGGDWQSVVTMSPDDWNEIKDPVNNVGKATKIGRVIEKSRGLEYITDEGARTTLPTGGKEIFTGSTSFSSKTEELLNKYQQTTKKA</sequence>
<dbReference type="InterPro" id="IPR010918">
    <property type="entry name" value="PurM-like_C_dom"/>
</dbReference>
<keyword evidence="1 4" id="KW-0418">Kinase</keyword>
<feature type="domain" description="PurM-like N-terminal" evidence="2">
    <location>
        <begin position="33"/>
        <end position="136"/>
    </location>
</feature>
<dbReference type="InterPro" id="IPR016188">
    <property type="entry name" value="PurM-like_N"/>
</dbReference>
<comment type="pathway">
    <text evidence="1">Cofactor biosynthesis; thiamine diphosphate biosynthesis; thiamine diphosphate from thiamine phosphate: step 1/1.</text>
</comment>
<evidence type="ECO:0000259" key="3">
    <source>
        <dbReference type="Pfam" id="PF02769"/>
    </source>
</evidence>
<feature type="binding site" evidence="1">
    <location>
        <position position="80"/>
    </location>
    <ligand>
        <name>Mg(2+)</name>
        <dbReference type="ChEBI" id="CHEBI:18420"/>
        <label>2</label>
    </ligand>
</feature>
<dbReference type="GO" id="GO:0000287">
    <property type="term" value="F:magnesium ion binding"/>
    <property type="evidence" value="ECO:0007669"/>
    <property type="project" value="UniProtKB-UniRule"/>
</dbReference>
<keyword evidence="1" id="KW-0547">Nucleotide-binding</keyword>
<protein>
    <recommendedName>
        <fullName evidence="1">Thiamine-monophosphate kinase</fullName>
        <shortName evidence="1">TMP kinase</shortName>
        <shortName evidence="1">Thiamine-phosphate kinase</shortName>
        <ecNumber evidence="1">2.7.4.16</ecNumber>
    </recommendedName>
</protein>
<dbReference type="GO" id="GO:0005524">
    <property type="term" value="F:ATP binding"/>
    <property type="evidence" value="ECO:0007669"/>
    <property type="project" value="UniProtKB-UniRule"/>
</dbReference>
<name>A0A238VJA1_HALVU</name>
<accession>A0A238VJA1</accession>
<dbReference type="SUPFAM" id="SSF56042">
    <property type="entry name" value="PurM C-terminal domain-like"/>
    <property type="match status" value="1"/>
</dbReference>
<dbReference type="GO" id="GO:0009229">
    <property type="term" value="P:thiamine diphosphate biosynthetic process"/>
    <property type="evidence" value="ECO:0007669"/>
    <property type="project" value="UniProtKB-UniRule"/>
</dbReference>
<feature type="binding site" evidence="1">
    <location>
        <position position="223"/>
    </location>
    <ligand>
        <name>ATP</name>
        <dbReference type="ChEBI" id="CHEBI:30616"/>
    </ligand>
</feature>
<dbReference type="AlphaFoldDB" id="A0A238VJA1"/>
<dbReference type="Pfam" id="PF02769">
    <property type="entry name" value="AIRS_C"/>
    <property type="match status" value="1"/>
</dbReference>
<dbReference type="InterPro" id="IPR006283">
    <property type="entry name" value="ThiL-like"/>
</dbReference>
<dbReference type="GO" id="GO:0009030">
    <property type="term" value="F:thiamine-phosphate kinase activity"/>
    <property type="evidence" value="ECO:0007669"/>
    <property type="project" value="UniProtKB-UniRule"/>
</dbReference>
<keyword evidence="1" id="KW-0784">Thiamine biosynthesis</keyword>
<comment type="miscellaneous">
    <text evidence="1">Reaction mechanism of ThiL seems to utilize a direct, inline transfer of the gamma-phosphate of ATP to TMP rather than a phosphorylated enzyme intermediate.</text>
</comment>
<gene>
    <name evidence="1" type="primary">thiL</name>
    <name evidence="4" type="ORF">SAMN06264855_1038</name>
</gene>